<keyword evidence="1 5" id="KW-0479">Metal-binding</keyword>
<evidence type="ECO:0000259" key="8">
    <source>
        <dbReference type="PROSITE" id="PS51845"/>
    </source>
</evidence>
<dbReference type="GO" id="GO:0007165">
    <property type="term" value="P:signal transduction"/>
    <property type="evidence" value="ECO:0007669"/>
    <property type="project" value="InterPro"/>
</dbReference>
<evidence type="ECO:0000313" key="9">
    <source>
        <dbReference type="EMBL" id="CCI43075.1"/>
    </source>
</evidence>
<dbReference type="Pfam" id="PF00233">
    <property type="entry name" value="PDEase_I"/>
    <property type="match status" value="1"/>
</dbReference>
<dbReference type="PANTHER" id="PTHR11347">
    <property type="entry name" value="CYCLIC NUCLEOTIDE PHOSPHODIESTERASE"/>
    <property type="match status" value="1"/>
</dbReference>
<dbReference type="Gene3D" id="1.10.1300.10">
    <property type="entry name" value="3'5'-cyclic nucleotide phosphodiesterase, catalytic domain"/>
    <property type="match status" value="1"/>
</dbReference>
<gene>
    <name evidence="9" type="ORF">BN9_038590</name>
</gene>
<name>A0A024G950_9STRA</name>
<feature type="binding site" evidence="5">
    <location>
        <position position="732"/>
    </location>
    <ligand>
        <name>Zn(2+)</name>
        <dbReference type="ChEBI" id="CHEBI:29105"/>
        <label>1</label>
    </ligand>
</feature>
<evidence type="ECO:0000256" key="2">
    <source>
        <dbReference type="ARBA" id="ARBA00022801"/>
    </source>
</evidence>
<dbReference type="InterPro" id="IPR023174">
    <property type="entry name" value="PDEase_CS"/>
</dbReference>
<dbReference type="Proteomes" id="UP000053237">
    <property type="component" value="Unassembled WGS sequence"/>
</dbReference>
<feature type="binding site" evidence="5">
    <location>
        <position position="622"/>
    </location>
    <ligand>
        <name>Zn(2+)</name>
        <dbReference type="ChEBI" id="CHEBI:29105"/>
        <label>1</label>
    </ligand>
</feature>
<dbReference type="InterPro" id="IPR003607">
    <property type="entry name" value="HD/PDEase_dom"/>
</dbReference>
<dbReference type="STRING" id="65357.A0A024G950"/>
<feature type="binding site" evidence="5">
    <location>
        <position position="582"/>
    </location>
    <ligand>
        <name>Zn(2+)</name>
        <dbReference type="ChEBI" id="CHEBI:29105"/>
        <label>1</label>
    </ligand>
</feature>
<keyword evidence="7" id="KW-0472">Membrane</keyword>
<keyword evidence="2 6" id="KW-0378">Hydrolase</keyword>
<keyword evidence="7" id="KW-1133">Transmembrane helix</keyword>
<dbReference type="SUPFAM" id="SSF109604">
    <property type="entry name" value="HD-domain/PDEase-like"/>
    <property type="match status" value="1"/>
</dbReference>
<evidence type="ECO:0000256" key="6">
    <source>
        <dbReference type="RuleBase" id="RU363067"/>
    </source>
</evidence>
<dbReference type="EMBL" id="CAIX01000043">
    <property type="protein sequence ID" value="CCI43075.1"/>
    <property type="molecule type" value="Genomic_DNA"/>
</dbReference>
<reference evidence="9 10" key="1">
    <citation type="submission" date="2012-05" db="EMBL/GenBank/DDBJ databases">
        <title>Recombination and specialization in a pathogen metapopulation.</title>
        <authorList>
            <person name="Gardiner A."/>
            <person name="Kemen E."/>
            <person name="Schultz-Larsen T."/>
            <person name="MacLean D."/>
            <person name="Van Oosterhout C."/>
            <person name="Jones J.D.G."/>
        </authorList>
    </citation>
    <scope>NUCLEOTIDE SEQUENCE [LARGE SCALE GENOMIC DNA]</scope>
    <source>
        <strain evidence="9 10">Ac Nc2</strain>
    </source>
</reference>
<accession>A0A024G950</accession>
<organism evidence="9 10">
    <name type="scientific">Albugo candida</name>
    <dbReference type="NCBI Taxonomy" id="65357"/>
    <lineage>
        <taxon>Eukaryota</taxon>
        <taxon>Sar</taxon>
        <taxon>Stramenopiles</taxon>
        <taxon>Oomycota</taxon>
        <taxon>Peronosporomycetes</taxon>
        <taxon>Albuginales</taxon>
        <taxon>Albuginaceae</taxon>
        <taxon>Albugo</taxon>
    </lineage>
</organism>
<evidence type="ECO:0000256" key="7">
    <source>
        <dbReference type="SAM" id="Phobius"/>
    </source>
</evidence>
<comment type="caution">
    <text evidence="9">The sequence shown here is derived from an EMBL/GenBank/DDBJ whole genome shotgun (WGS) entry which is preliminary data.</text>
</comment>
<feature type="transmembrane region" description="Helical" evidence="7">
    <location>
        <begin position="135"/>
        <end position="159"/>
    </location>
</feature>
<comment type="similarity">
    <text evidence="6">Belongs to the cyclic nucleotide phosphodiesterase family.</text>
</comment>
<dbReference type="AlphaFoldDB" id="A0A024G950"/>
<dbReference type="PRINTS" id="PR00387">
    <property type="entry name" value="PDIESTERASE1"/>
</dbReference>
<feature type="active site" description="Proton donor" evidence="3">
    <location>
        <position position="578"/>
    </location>
</feature>
<dbReference type="InterPro" id="IPR036971">
    <property type="entry name" value="PDEase_catalytic_dom_sf"/>
</dbReference>
<comment type="cofactor">
    <cofactor evidence="6">
        <name>a divalent metal cation</name>
        <dbReference type="ChEBI" id="CHEBI:60240"/>
    </cofactor>
    <text evidence="6">Binds 2 divalent metal cations per subunit. Site 1 may preferentially bind zinc ions, while site 2 has a preference for magnesium and/or manganese ions.</text>
</comment>
<dbReference type="InterPro" id="IPR023088">
    <property type="entry name" value="PDEase"/>
</dbReference>
<feature type="binding site" evidence="4">
    <location>
        <position position="622"/>
    </location>
    <ligand>
        <name>AMP</name>
        <dbReference type="ChEBI" id="CHEBI:456215"/>
    </ligand>
</feature>
<dbReference type="OrthoDB" id="546632at2759"/>
<dbReference type="InParanoid" id="A0A024G950"/>
<feature type="binding site" evidence="5">
    <location>
        <position position="622"/>
    </location>
    <ligand>
        <name>Zn(2+)</name>
        <dbReference type="ChEBI" id="CHEBI:29105"/>
        <label>2</label>
    </ligand>
</feature>
<dbReference type="FunCoup" id="A0A024G950">
    <property type="interactions" value="14"/>
</dbReference>
<dbReference type="GO" id="GO:0046872">
    <property type="term" value="F:metal ion binding"/>
    <property type="evidence" value="ECO:0007669"/>
    <property type="project" value="UniProtKB-KW"/>
</dbReference>
<evidence type="ECO:0000256" key="3">
    <source>
        <dbReference type="PIRSR" id="PIRSR623088-1"/>
    </source>
</evidence>
<dbReference type="EC" id="3.1.4.-" evidence="6"/>
<proteinExistence type="inferred from homology"/>
<protein>
    <recommendedName>
        <fullName evidence="6">Phosphodiesterase</fullName>
        <ecNumber evidence="6">3.1.4.-</ecNumber>
    </recommendedName>
</protein>
<keyword evidence="7" id="KW-0812">Transmembrane</keyword>
<evidence type="ECO:0000313" key="10">
    <source>
        <dbReference type="Proteomes" id="UP000053237"/>
    </source>
</evidence>
<sequence length="847" mass="96082">MTPEPSSAIDTAQKMDKKKVNSSISATLLGITVSEDESSRRSSFSLPLSTVIFPRSSQDYRDSTRLTKQMEEKYGFHYLTNSFCLNTLAEMEYQAYFIQTNLKPACFAAVGCWVALFAYIMHNIVLIYYEDGPRRLLAISNIILSCIIVIIPVPILLSLCRAKRFSGYEPIYLCAIMHCFVLAEIAHSLLPLCGFHDQIFLEDFNYIAEFISSKNPIGLQNISQVIHLGNETTWWNYRNYTGTTPSLIPFYLAKVVLPSVERTYSLLRPLVLLAIAPLLKLSPYHYMITSMTVNIGFIYTSVLMFPESHSVQTEVEKFLSLLTLSSVTVILNFRMRQTDRFLRLNFLHAKLVEEKARATLLQKQIIISENKSLKQIVGQKNESTTKTMDLDSPMTKVIADLKNLHQHASLSPELKENLDGIIHVLTEKGQDLFSPDIYEQLQHARGSDMDRDTKSWATTVLSNISYTRTRPSAASYPALPSKNSLYRGPDQYNESRLHPDVSILEEDLMVTVAALIDRDGWNADVQHIASITGNRPISFITYVAFEQHDLFQLCSVDKTILINFLWFVDNGYFRNPYHNNTHGADVVNSVEHIIAVLDNGYIQELLNYQEIFAALIAATIHDFRHPGKSNYFMTKNGSDLAILYSDCSVLEHMHLAEAFFLVKDPACNIFSGLAPGSYAEVRKAIIEIVLSTDLSMHLQVVQALKAAAISRETTEVFHSPIMIMKAVIKCADLGHSAKVGRLHARWSDYIIEEFFLQGDDEHLLGLDISPFMNRANENSAKNQIGFFEFIVLPFFEVLAEVMFKVEFKTILDQAHQNYRLWKKAESLQLNSIKDILDQVFVVNPSRS</sequence>
<feature type="transmembrane region" description="Helical" evidence="7">
    <location>
        <begin position="105"/>
        <end position="129"/>
    </location>
</feature>
<feature type="transmembrane region" description="Helical" evidence="7">
    <location>
        <begin position="171"/>
        <end position="190"/>
    </location>
</feature>
<dbReference type="CDD" id="cd00077">
    <property type="entry name" value="HDc"/>
    <property type="match status" value="1"/>
</dbReference>
<keyword evidence="10" id="KW-1185">Reference proteome</keyword>
<evidence type="ECO:0000256" key="5">
    <source>
        <dbReference type="PIRSR" id="PIRSR623088-3"/>
    </source>
</evidence>
<dbReference type="InterPro" id="IPR002073">
    <property type="entry name" value="PDEase_catalytic_dom"/>
</dbReference>
<feature type="domain" description="PDEase" evidence="8">
    <location>
        <begin position="501"/>
        <end position="828"/>
    </location>
</feature>
<evidence type="ECO:0000256" key="1">
    <source>
        <dbReference type="ARBA" id="ARBA00022723"/>
    </source>
</evidence>
<feature type="binding site" evidence="4">
    <location>
        <begin position="578"/>
        <end position="582"/>
    </location>
    <ligand>
        <name>AMP</name>
        <dbReference type="ChEBI" id="CHEBI:456215"/>
    </ligand>
</feature>
<feature type="binding site" evidence="4">
    <location>
        <position position="783"/>
    </location>
    <ligand>
        <name>AMP</name>
        <dbReference type="ChEBI" id="CHEBI:456215"/>
    </ligand>
</feature>
<feature type="binding site" evidence="4">
    <location>
        <position position="732"/>
    </location>
    <ligand>
        <name>AMP</name>
        <dbReference type="ChEBI" id="CHEBI:456215"/>
    </ligand>
</feature>
<dbReference type="PROSITE" id="PS00126">
    <property type="entry name" value="PDEASE_I_1"/>
    <property type="match status" value="1"/>
</dbReference>
<feature type="binding site" evidence="5">
    <location>
        <position position="621"/>
    </location>
    <ligand>
        <name>Zn(2+)</name>
        <dbReference type="ChEBI" id="CHEBI:29105"/>
        <label>1</label>
    </ligand>
</feature>
<dbReference type="GO" id="GO:0004114">
    <property type="term" value="F:3',5'-cyclic-nucleotide phosphodiesterase activity"/>
    <property type="evidence" value="ECO:0007669"/>
    <property type="project" value="InterPro"/>
</dbReference>
<dbReference type="PROSITE" id="PS51845">
    <property type="entry name" value="PDEASE_I_2"/>
    <property type="match status" value="1"/>
</dbReference>
<evidence type="ECO:0000256" key="4">
    <source>
        <dbReference type="PIRSR" id="PIRSR623088-2"/>
    </source>
</evidence>